<name>A0A1H3X063_9FIRM</name>
<keyword evidence="2" id="KW-1185">Reference proteome</keyword>
<evidence type="ECO:0000313" key="1">
    <source>
        <dbReference type="EMBL" id="SDZ92767.1"/>
    </source>
</evidence>
<dbReference type="NCBIfam" id="TIGR02453">
    <property type="entry name" value="TIGR02453 family protein"/>
    <property type="match status" value="1"/>
</dbReference>
<dbReference type="EMBL" id="FNRK01000001">
    <property type="protein sequence ID" value="SDZ92767.1"/>
    <property type="molecule type" value="Genomic_DNA"/>
</dbReference>
<dbReference type="Proteomes" id="UP000199394">
    <property type="component" value="Unassembled WGS sequence"/>
</dbReference>
<dbReference type="PANTHER" id="PTHR36452">
    <property type="entry name" value="CHROMOSOME 12, WHOLE GENOME SHOTGUN SEQUENCE"/>
    <property type="match status" value="1"/>
</dbReference>
<reference evidence="1 2" key="1">
    <citation type="submission" date="2016-10" db="EMBL/GenBank/DDBJ databases">
        <authorList>
            <person name="de Groot N.N."/>
        </authorList>
    </citation>
    <scope>NUCLEOTIDE SEQUENCE [LARGE SCALE GENOMIC DNA]</scope>
    <source>
        <strain evidence="1 2">SR12</strain>
    </source>
</reference>
<organism evidence="1 2">
    <name type="scientific">Eubacterium aggregans</name>
    <dbReference type="NCBI Taxonomy" id="81409"/>
    <lineage>
        <taxon>Bacteria</taxon>
        <taxon>Bacillati</taxon>
        <taxon>Bacillota</taxon>
        <taxon>Clostridia</taxon>
        <taxon>Eubacteriales</taxon>
        <taxon>Eubacteriaceae</taxon>
        <taxon>Eubacterium</taxon>
    </lineage>
</organism>
<dbReference type="RefSeq" id="WP_090304200.1">
    <property type="nucleotide sequence ID" value="NZ_FNRK01000001.1"/>
</dbReference>
<dbReference type="PIRSF" id="PIRSF028451">
    <property type="entry name" value="UCP028451"/>
    <property type="match status" value="1"/>
</dbReference>
<dbReference type="STRING" id="81409.SAMN04515656_101169"/>
<dbReference type="PANTHER" id="PTHR36452:SF1">
    <property type="entry name" value="DUF2461 DOMAIN-CONTAINING PROTEIN"/>
    <property type="match status" value="1"/>
</dbReference>
<dbReference type="InterPro" id="IPR012808">
    <property type="entry name" value="CHP02453"/>
</dbReference>
<gene>
    <name evidence="1" type="ORF">SAMN04515656_101169</name>
</gene>
<protein>
    <submittedName>
        <fullName evidence="1">TIGR02453 family protein</fullName>
    </submittedName>
</protein>
<evidence type="ECO:0000313" key="2">
    <source>
        <dbReference type="Proteomes" id="UP000199394"/>
    </source>
</evidence>
<dbReference type="Pfam" id="PF09365">
    <property type="entry name" value="DUF2461"/>
    <property type="match status" value="1"/>
</dbReference>
<dbReference type="OrthoDB" id="9794241at2"/>
<dbReference type="AlphaFoldDB" id="A0A1H3X063"/>
<sequence>MEMKLVLDYLRDLAAHNNREWYQGTRKRRMEACQAFEALISELMVVLRKTHGNIPSIEPKKLTFKMVRDIRFSHDKLPYNPVFRAHIGPMGKQPIPVGYFLMISPENQSFLGGGLFSDIFKDATAMVRDAISSQGREWEEIIMAPDFKTHFTVMGKALKRVPLGYDKDHPQGEYLKNKSWYLEYPVPDTQILKGDFIEMATDIFVKMRDFNDFLNRALEGFEMPTC</sequence>
<proteinExistence type="predicted"/>
<accession>A0A1H3X063</accession>
<dbReference type="InterPro" id="IPR015996">
    <property type="entry name" value="UCP028451"/>
</dbReference>